<dbReference type="RefSeq" id="WP_099052189.1">
    <property type="nucleotide sequence ID" value="NZ_BJUM01000008.1"/>
</dbReference>
<evidence type="ECO:0000256" key="1">
    <source>
        <dbReference type="SAM" id="MobiDB-lite"/>
    </source>
</evidence>
<feature type="compositionally biased region" description="Polar residues" evidence="1">
    <location>
        <begin position="419"/>
        <end position="428"/>
    </location>
</feature>
<feature type="region of interest" description="Disordered" evidence="1">
    <location>
        <begin position="416"/>
        <end position="511"/>
    </location>
</feature>
<dbReference type="Gene3D" id="1.20.120.330">
    <property type="entry name" value="Nucleotidyltransferases domain 2"/>
    <property type="match status" value="1"/>
</dbReference>
<feature type="compositionally biased region" description="Low complexity" evidence="1">
    <location>
        <begin position="286"/>
        <end position="299"/>
    </location>
</feature>
<proteinExistence type="predicted"/>
<feature type="compositionally biased region" description="Low complexity" evidence="1">
    <location>
        <begin position="430"/>
        <end position="449"/>
    </location>
</feature>
<dbReference type="Pfam" id="PF11839">
    <property type="entry name" value="Alanine_zipper"/>
    <property type="match status" value="1"/>
</dbReference>
<dbReference type="PROSITE" id="PS51688">
    <property type="entry name" value="ICA"/>
    <property type="match status" value="1"/>
</dbReference>
<dbReference type="InterPro" id="IPR021793">
    <property type="entry name" value="Oprl"/>
</dbReference>
<feature type="compositionally biased region" description="Polar residues" evidence="1">
    <location>
        <begin position="338"/>
        <end position="352"/>
    </location>
</feature>
<evidence type="ECO:0000313" key="3">
    <source>
        <dbReference type="EMBL" id="GEK54250.1"/>
    </source>
</evidence>
<dbReference type="EMBL" id="BJUM01000008">
    <property type="protein sequence ID" value="GEK54250.1"/>
    <property type="molecule type" value="Genomic_DNA"/>
</dbReference>
<sequence length="1789" mass="191001">MSAIKINGTWQRVSSIKIKQNGVWNDHIALYARLDGAWHLIDLAAEAQGPAYHVWKAYADDALGNGISLSPEGKEYIGFAVGQRTEEPDLSDPSLYDWSLIKGADGKDVDPEVLAEILEKQDGYNSSLYDVNDGLSTVEQALADADSRLKAADVALSQALQTAQVDFSSSVDSLNESIGEVENDLLNLVSLSGEQGSSITQLENTTDEQAQKIAVLETNDGSTRSRVASLESTSDEQATRLSSLGVWDGESFATIKTLEEADAENASLIRTLETRGEEADSKIASLESTSSSHASRLSTVETRSTNAQNRAAALEETTRTHATRLTNVETKADDTESKVSTLEQTSEGHATRLTNVETKATTGVNKANAAQASADVANESVSEVTNRVSTLEETSEGHASRLTNVETKATIAVSKADAAQSTANSGVSKANAAQTSADNAQDSADSANTKVTAVTNRVSTLEETSEGHASRLTNVETKATSAVTKANNAQSTADTGVSKANAAQSSANDANTKITSVTNRVSTLEETSEGHASRLTNVETTASSGVNKANAAQSTANSATTKANNAQNTANSGVSKANAAQAKADSAYSKVTAVTSRVSTLESTTETMATKVDEVSFSRANLVTRGVFGSNLSRGGWTSGSVVSTQAVGIPTLSGRPYVLKLTSRDCYDYNAKFPISVGDKVYISAWVYTTDTNVSFNIGFRQVLDGVEQSSWPTIIRTSDRSGKWVYVEGTYTHTASGYNGLAPFLQLGGSGTMPPVYISDIVYSRSSHSGALAAVTDESKAYVDQQTGELKAERVIKADANGKVSGIHLLAKGSGADAGGKLYFQADEIAIVPPSWNPSTEAGKTKFPFYFSEDRSFMYLDEAMIQKLSAETIDSGRLAVDGLTVLSNDISVPAGAIREHMIDPSFKDGIVRVNPDATIQGGTKSVSATGIGQGKKITVPALESGGSAQTMTISVVGPNEVNRKDVQFDLEMKLNGAPYNFTSGQSKIRLSSTITYSTEDGGTRMYRSSFKFEDQVILPAPTKGNEYTYEFIITNMSFSPANTSTYNFADKLKFSISVSEPTVSSGGFITDVRWSEVKEKPSFVSLDTEGNSSYPRMFAGNNPAASNVWLRVPATSGGLLPYSNGNSKLGTSTWKFKEIHSVNFYENGTALSSKYLGKSATAVNASNADKLDGINSSQFLRSDQGGSIEGPLTIRHTNVQLNLVDTTYSNHYWQFDHQNGVLGFRYDGGDIAFQLNRTGEAAFNHNLSAPSITEGGTSLSSKYLGKTATAVNASNADKLDGLHASAFSRSDHGHTGLSSNSWGGITSKNGSGYIDFGPANTSYAHIYTDRPAFYFNKELEVNGSRVWHNGNTGSVAKKSSANVFTAGQQIDATGTVLTLGGSTKQNSADVSMYIGNSIGDYGFYFVYQGSKGGNDNALLIQSTNQGAPKSIFSAKQDGSTTLYSTTTFNSSTVFLGPMYVRNIIRIFSSNGANQRVDTRDEGDEGRAHWYGQTTSGGTRAFKHAWYDGSDYVNVDVSGQTVKFSGAVDAQGGLKQDGHTILNGSDTWVRTKGDQGIYFSSYGGGWRMTDSTWIRAYGNKMLYIENGSTSSIRTTGGVHANQGFRRDNNGSSWISQRDSTQVAVYNSDAVKTDSYAAAIRQRHASYTWSVGGLGNRYFGFFSYTNSRTSNGTDGYFRMDYRGNCTASGTMYAPDFVATSDRRVKDNIKAIPDALEKVCKLTGNTYTRNDLEDRPSAGVIAQEVQEVLPEAVTETDGTLQVAHNGVIGLLVEAVKELTAKVNKLEASNG</sequence>
<feature type="region of interest" description="Disordered" evidence="1">
    <location>
        <begin position="333"/>
        <end position="352"/>
    </location>
</feature>
<keyword evidence="4" id="KW-1185">Reference proteome</keyword>
<organism evidence="3 4">
    <name type="scientific">Pseudoalteromonas espejiana</name>
    <dbReference type="NCBI Taxonomy" id="28107"/>
    <lineage>
        <taxon>Bacteria</taxon>
        <taxon>Pseudomonadati</taxon>
        <taxon>Pseudomonadota</taxon>
        <taxon>Gammaproteobacteria</taxon>
        <taxon>Alteromonadales</taxon>
        <taxon>Pseudoalteromonadaceae</taxon>
        <taxon>Pseudoalteromonas</taxon>
    </lineage>
</organism>
<reference evidence="3 4" key="1">
    <citation type="submission" date="2019-07" db="EMBL/GenBank/DDBJ databases">
        <title>Whole genome shotgun sequence of Pseudoalteromonas espejiana NBRC 102222.</title>
        <authorList>
            <person name="Hosoyama A."/>
            <person name="Uohara A."/>
            <person name="Ohji S."/>
            <person name="Ichikawa N."/>
        </authorList>
    </citation>
    <scope>NUCLEOTIDE SEQUENCE [LARGE SCALE GENOMIC DNA]</scope>
    <source>
        <strain evidence="3 4">NBRC 102222</strain>
    </source>
</reference>
<dbReference type="InterPro" id="IPR030392">
    <property type="entry name" value="S74_ICA"/>
</dbReference>
<gene>
    <name evidence="3" type="ORF">PES01_10950</name>
</gene>
<evidence type="ECO:0000259" key="2">
    <source>
        <dbReference type="PROSITE" id="PS51688"/>
    </source>
</evidence>
<accession>A0A510XT98</accession>
<dbReference type="SUPFAM" id="SSF57997">
    <property type="entry name" value="Tropomyosin"/>
    <property type="match status" value="3"/>
</dbReference>
<feature type="region of interest" description="Disordered" evidence="1">
    <location>
        <begin position="286"/>
        <end position="309"/>
    </location>
</feature>
<protein>
    <recommendedName>
        <fullName evidence="2">Peptidase S74 domain-containing protein</fullName>
    </recommendedName>
</protein>
<comment type="caution">
    <text evidence="3">The sequence shown here is derived from an EMBL/GenBank/DDBJ whole genome shotgun (WGS) entry which is preliminary data.</text>
</comment>
<dbReference type="Pfam" id="PF13884">
    <property type="entry name" value="Peptidase_S74"/>
    <property type="match status" value="1"/>
</dbReference>
<feature type="compositionally biased region" description="Polar residues" evidence="1">
    <location>
        <begin position="471"/>
        <end position="495"/>
    </location>
</feature>
<feature type="compositionally biased region" description="Low complexity" evidence="1">
    <location>
        <begin position="498"/>
        <end position="511"/>
    </location>
</feature>
<feature type="compositionally biased region" description="Polar residues" evidence="1">
    <location>
        <begin position="450"/>
        <end position="462"/>
    </location>
</feature>
<dbReference type="Proteomes" id="UP000321419">
    <property type="component" value="Unassembled WGS sequence"/>
</dbReference>
<dbReference type="Gene3D" id="1.20.5.170">
    <property type="match status" value="1"/>
</dbReference>
<name>A0A510XT98_9GAMM</name>
<dbReference type="OrthoDB" id="9810174at2"/>
<feature type="compositionally biased region" description="Low complexity" evidence="1">
    <location>
        <begin position="547"/>
        <end position="574"/>
    </location>
</feature>
<feature type="domain" description="Peptidase S74" evidence="2">
    <location>
        <begin position="1700"/>
        <end position="1788"/>
    </location>
</feature>
<feature type="region of interest" description="Disordered" evidence="1">
    <location>
        <begin position="541"/>
        <end position="574"/>
    </location>
</feature>
<evidence type="ECO:0000313" key="4">
    <source>
        <dbReference type="Proteomes" id="UP000321419"/>
    </source>
</evidence>
<feature type="compositionally biased region" description="Polar residues" evidence="1">
    <location>
        <begin position="300"/>
        <end position="309"/>
    </location>
</feature>